<sequence>MSNYLAAVKRLKYLRQSNERLSQEVLSLGHFLLDRDRYVSSLGDEVWEIYEQVFIAALDCGETDFAKAILLKLGGKFPESQRFRRLVGMSLEADGDFERALEIYDKMLEEDRISLGILRFLLHFNSLANFKEKKSLSLKLGDCIRKPFEP</sequence>
<accession>A0ACC2UGH4</accession>
<dbReference type="EMBL" id="QTSX02000740">
    <property type="protein sequence ID" value="KAJ9085903.1"/>
    <property type="molecule type" value="Genomic_DNA"/>
</dbReference>
<evidence type="ECO:0000313" key="2">
    <source>
        <dbReference type="Proteomes" id="UP001165960"/>
    </source>
</evidence>
<organism evidence="1 2">
    <name type="scientific">Entomophthora muscae</name>
    <dbReference type="NCBI Taxonomy" id="34485"/>
    <lineage>
        <taxon>Eukaryota</taxon>
        <taxon>Fungi</taxon>
        <taxon>Fungi incertae sedis</taxon>
        <taxon>Zoopagomycota</taxon>
        <taxon>Entomophthoromycotina</taxon>
        <taxon>Entomophthoromycetes</taxon>
        <taxon>Entomophthorales</taxon>
        <taxon>Entomophthoraceae</taxon>
        <taxon>Entomophthora</taxon>
    </lineage>
</organism>
<reference evidence="1" key="1">
    <citation type="submission" date="2022-04" db="EMBL/GenBank/DDBJ databases">
        <title>Genome of the entomopathogenic fungus Entomophthora muscae.</title>
        <authorList>
            <person name="Elya C."/>
            <person name="Lovett B.R."/>
            <person name="Lee E."/>
            <person name="Macias A.M."/>
            <person name="Hajek A.E."/>
            <person name="De Bivort B.L."/>
            <person name="Kasson M.T."/>
            <person name="De Fine Licht H.H."/>
            <person name="Stajich J.E."/>
        </authorList>
    </citation>
    <scope>NUCLEOTIDE SEQUENCE</scope>
    <source>
        <strain evidence="1">Berkeley</strain>
    </source>
</reference>
<dbReference type="Proteomes" id="UP001165960">
    <property type="component" value="Unassembled WGS sequence"/>
</dbReference>
<evidence type="ECO:0000313" key="1">
    <source>
        <dbReference type="EMBL" id="KAJ9085903.1"/>
    </source>
</evidence>
<name>A0ACC2UGH4_9FUNG</name>
<comment type="caution">
    <text evidence="1">The sequence shown here is derived from an EMBL/GenBank/DDBJ whole genome shotgun (WGS) entry which is preliminary data.</text>
</comment>
<keyword evidence="2" id="KW-1185">Reference proteome</keyword>
<protein>
    <submittedName>
        <fullName evidence="1">ER membrane complex subunit 2</fullName>
    </submittedName>
</protein>
<proteinExistence type="predicted"/>
<gene>
    <name evidence="1" type="primary">EMC2_1</name>
    <name evidence="1" type="ORF">DSO57_1009482</name>
</gene>